<accession>A0A9E8LYA1</accession>
<dbReference type="RefSeq" id="WP_275419606.1">
    <property type="nucleotide sequence ID" value="NZ_CP106877.1"/>
</dbReference>
<dbReference type="InterPro" id="IPR011624">
    <property type="entry name" value="Metal-dep_PHydrolase_7TM_extra"/>
</dbReference>
<feature type="domain" description="HD/PDEase" evidence="2">
    <location>
        <begin position="499"/>
        <end position="654"/>
    </location>
</feature>
<keyword evidence="1" id="KW-0812">Transmembrane</keyword>
<dbReference type="InterPro" id="IPR011621">
    <property type="entry name" value="Metal-dep_PHydrolase_7TM_intra"/>
</dbReference>
<feature type="transmembrane region" description="Helical" evidence="1">
    <location>
        <begin position="386"/>
        <end position="405"/>
    </location>
</feature>
<evidence type="ECO:0000313" key="3">
    <source>
        <dbReference type="EMBL" id="WAA11495.1"/>
    </source>
</evidence>
<evidence type="ECO:0000259" key="2">
    <source>
        <dbReference type="SMART" id="SM00471"/>
    </source>
</evidence>
<dbReference type="SMART" id="SM00471">
    <property type="entry name" value="HDc"/>
    <property type="match status" value="1"/>
</dbReference>
<dbReference type="KEGG" id="fhl:OE105_07590"/>
<evidence type="ECO:0000313" key="4">
    <source>
        <dbReference type="Proteomes" id="UP001164726"/>
    </source>
</evidence>
<keyword evidence="4" id="KW-1185">Reference proteome</keyword>
<feature type="transmembrane region" description="Helical" evidence="1">
    <location>
        <begin position="282"/>
        <end position="302"/>
    </location>
</feature>
<dbReference type="InterPro" id="IPR006675">
    <property type="entry name" value="HDIG_dom"/>
</dbReference>
<gene>
    <name evidence="3" type="ORF">OE105_07590</name>
</gene>
<dbReference type="InterPro" id="IPR006674">
    <property type="entry name" value="HD_domain"/>
</dbReference>
<dbReference type="Pfam" id="PF07697">
    <property type="entry name" value="7TMR-HDED"/>
    <property type="match status" value="1"/>
</dbReference>
<dbReference type="InterPro" id="IPR052722">
    <property type="entry name" value="PgpH_phosphodiesterase"/>
</dbReference>
<name>A0A9E8LYA1_9BACI</name>
<reference evidence="3" key="1">
    <citation type="submission" date="2022-09" db="EMBL/GenBank/DDBJ databases">
        <title>Complete Genomes of Fervidibacillus albus and Fervidibacillus halotolerans isolated from tidal flat sediments.</title>
        <authorList>
            <person name="Kwon K.K."/>
            <person name="Yang S.-H."/>
            <person name="Park M.J."/>
            <person name="Oh H.-M."/>
        </authorList>
    </citation>
    <scope>NUCLEOTIDE SEQUENCE</scope>
    <source>
        <strain evidence="3">MEBiC13594</strain>
    </source>
</reference>
<organism evidence="3 4">
    <name type="scientific">Fervidibacillus halotolerans</name>
    <dbReference type="NCBI Taxonomy" id="2980027"/>
    <lineage>
        <taxon>Bacteria</taxon>
        <taxon>Bacillati</taxon>
        <taxon>Bacillota</taxon>
        <taxon>Bacilli</taxon>
        <taxon>Bacillales</taxon>
        <taxon>Bacillaceae</taxon>
        <taxon>Fervidibacillus</taxon>
    </lineage>
</organism>
<feature type="transmembrane region" description="Helical" evidence="1">
    <location>
        <begin position="417"/>
        <end position="436"/>
    </location>
</feature>
<feature type="transmembrane region" description="Helical" evidence="1">
    <location>
        <begin position="363"/>
        <end position="380"/>
    </location>
</feature>
<dbReference type="Proteomes" id="UP001164726">
    <property type="component" value="Chromosome"/>
</dbReference>
<feature type="transmembrane region" description="Helical" evidence="1">
    <location>
        <begin position="314"/>
        <end position="335"/>
    </location>
</feature>
<dbReference type="CDD" id="cd00077">
    <property type="entry name" value="HDc"/>
    <property type="match status" value="1"/>
</dbReference>
<keyword evidence="1" id="KW-1133">Transmembrane helix</keyword>
<dbReference type="NCBIfam" id="TIGR00277">
    <property type="entry name" value="HDIG"/>
    <property type="match status" value="1"/>
</dbReference>
<protein>
    <submittedName>
        <fullName evidence="3">HD family phosphohydrolase</fullName>
    </submittedName>
</protein>
<dbReference type="SUPFAM" id="SSF109604">
    <property type="entry name" value="HD-domain/PDEase-like"/>
    <property type="match status" value="1"/>
</dbReference>
<dbReference type="PANTHER" id="PTHR36442:SF1">
    <property type="entry name" value="CYCLIC-DI-AMP PHOSPHODIESTERASE PGPH"/>
    <property type="match status" value="1"/>
</dbReference>
<sequence length="714" mass="80186">MKKRKKLSSMMNRWFNKTVSKWFLMIVTGIVLFFSMYGNVLPEQLDIKKFSIAQETIRAPFTIEDKEMTEKKRTEAINQVQPQYVLKPEYAQNRVDLITSIFDSTIEVLDEVNALKKENEESEEPFKEPSTSEKVKMLKEKLTDEVINDLSESTLEALVTSSKNNLEIARDAAVTAVNNVMTERISASQVENAKKQAEEEIRYISLPSDLKEATIELGRYAVIQNEFYSPEATEQLREQAGENIQPVTILQGQIIVEEGQLITNEVYRQLELLGLVDAKQTIYPSIGIAMIVILLLGVVFYHRGKNDKGDIKELFIFNFILIISILLMKGISFLSSTQVDLAYLYPAAMSTLLLKILINDRLAIISLIVSAISGTIIFNGQTSGSFHLSVGIYILISGMAGIIFLTNQNQRSKIFQAGLFVSLVNVFIIGAVLFVLNSQMSYMQYLFYALTGIGSGVGSAVLSIGLLPFFEAGFGILSTVKLIELSNPNHPLLKKILTEAPGTYHHSVMVANLADAACEAIGANGLLARVGSYYHDIGKTRRPNFFIENQVNIDNPHDRISPDVSKDIIVAHTTDGAKILEKHHMPKEIIDIALQHHGTSLLQFFYHKAKEMGKEVREEDYRYPGPKPQTKEAAVISIADSVEAAVRSMKNPSMDEIENLVKKIIKDRINDNQFDECDITMRELQTVEKTLCESLHGIFHNRIKYPELDEGEKE</sequence>
<dbReference type="EMBL" id="CP106877">
    <property type="protein sequence ID" value="WAA11495.1"/>
    <property type="molecule type" value="Genomic_DNA"/>
</dbReference>
<dbReference type="Pfam" id="PF07698">
    <property type="entry name" value="7TM-7TMR_HD"/>
    <property type="match status" value="1"/>
</dbReference>
<keyword evidence="1" id="KW-0472">Membrane</keyword>
<dbReference type="Pfam" id="PF01966">
    <property type="entry name" value="HD"/>
    <property type="match status" value="1"/>
</dbReference>
<dbReference type="Gene3D" id="1.10.3210.10">
    <property type="entry name" value="Hypothetical protein af1432"/>
    <property type="match status" value="1"/>
</dbReference>
<feature type="transmembrane region" description="Helical" evidence="1">
    <location>
        <begin position="442"/>
        <end position="467"/>
    </location>
</feature>
<proteinExistence type="predicted"/>
<evidence type="ECO:0000256" key="1">
    <source>
        <dbReference type="SAM" id="Phobius"/>
    </source>
</evidence>
<dbReference type="InterPro" id="IPR003607">
    <property type="entry name" value="HD/PDEase_dom"/>
</dbReference>
<dbReference type="AlphaFoldDB" id="A0A9E8LYA1"/>
<dbReference type="PANTHER" id="PTHR36442">
    <property type="entry name" value="CYCLIC-DI-AMP PHOSPHODIESTERASE PGPH"/>
    <property type="match status" value="1"/>
</dbReference>